<dbReference type="EMBL" id="CP001037">
    <property type="protein sequence ID" value="ACC81765.1"/>
    <property type="molecule type" value="Genomic_DNA"/>
</dbReference>
<accession>B2IZZ4</accession>
<reference evidence="3" key="1">
    <citation type="submission" date="2008-04" db="EMBL/GenBank/DDBJ databases">
        <title>Complete sequence of chromosome of Nostoc punctiforme ATCC 29133.</title>
        <authorList>
            <consortium name="US DOE Joint Genome Institute"/>
            <person name="Copeland A."/>
            <person name="Lucas S."/>
            <person name="Lapidus A."/>
            <person name="Glavina del Rio T."/>
            <person name="Dalin E."/>
            <person name="Tice H."/>
            <person name="Pitluck S."/>
            <person name="Chain P."/>
            <person name="Malfatti S."/>
            <person name="Shin M."/>
            <person name="Vergez L."/>
            <person name="Schmutz J."/>
            <person name="Larimer F."/>
            <person name="Land M."/>
            <person name="Hauser L."/>
            <person name="Kyrpides N."/>
            <person name="Kim E."/>
            <person name="Meeks J.C."/>
            <person name="Elhai J."/>
            <person name="Campbell E.L."/>
            <person name="Thiel T."/>
            <person name="Longmire J."/>
            <person name="Potts M."/>
            <person name="Atlas R."/>
        </authorList>
    </citation>
    <scope>NUCLEOTIDE SEQUENCE [LARGE SCALE GENOMIC DNA]</scope>
    <source>
        <strain evidence="3">ATCC 29133 / PCC 73102</strain>
    </source>
</reference>
<gene>
    <name evidence="2" type="ordered locus">Npun_R3335</name>
</gene>
<keyword evidence="3" id="KW-1185">Reference proteome</keyword>
<dbReference type="KEGG" id="npu:Npun_R3335"/>
<dbReference type="AlphaFoldDB" id="B2IZZ4"/>
<dbReference type="Pfam" id="PF12770">
    <property type="entry name" value="CHAT"/>
    <property type="match status" value="1"/>
</dbReference>
<sequence>MPYDTFVELNTAFELAETKWLQGNLLGAYDDLCKIFTHRLLYSRLVDADLKVIQSLADLAGLLGEFQAADDLLCGAVDLYKESKNECLADYTCLRRIQLCIDRGTLDQAQDLLQEMAPRIGDINNIQFVLPGLLRWEAGCFWHDTDSEDRTVLFAELYLAMGRLLAALGQYGEALVALQRGLFHAEGEKVSSLAQQTILPLKLAIASVLQEKGHFEDAQTYLSDLESQLNQPQHPEHFIHWLELSGKLNLLLGNLGTSLKQFRQVQERCCQLRSQRAVLRSNLSLAHILIFLNQTSAAQSYLMDTQSDASTIDDAALAARADLLLQLCYARSRSLVVNSPVELSVFGMNKKINNKQAVAEVEARLDLSTQSSNYLTWFEDRALAFQWQLSNLNLKTAGDLLQHIKKVFNCTDSVLIKIQIRVLEGTFAYYEGTENSDLTKIYQAHQILEEIHPQLQNIGLRPELWQVQRILVWCRTRLNYPLPEIEALTASTNYLLEQITSSLAPEDQVFYLLNKWTADEEYIAAQINQLQRLQLKVSTGAFWLFLWQRLQLIQQLNALVEHIDRYKDVLAKRTIKGDRIKVPFLPPASLWLRLLTHPKDRITLSFLILPDRVLVVKTGRFLFDFHVILTTRLEVRNQVQHWYKLIKNINNGRDIYDQPINSIDSNRDINYHRDMNVNWQGEYEEEMAEVANVGQEVAKTLAEMLAFPKLLEGLPKDIRALTIVPDDILHGFPFAAIRYKEKYLIEHYAISIAYESKGRRSPSNSIISKQKALVVGVSNGNKQFSFLKGVKPELKQVEDWLDRNHIHRFSFVNSSKSTVVENLSQVTLLHIACHGTFELNQPDQSGLVFISDYKEQEILSLRELSEMNLTNLRHATLSSCWSADHFILPGRWIISLPETLWRSGTQSILGCLWKVDDKIAVSFMTRFYNYLDKFPRDEALHRTQLDCLNNCLPNCNVNTDSLFLWAGFNLYGDYTALN</sequence>
<feature type="domain" description="CHAT" evidence="1">
    <location>
        <begin position="695"/>
        <end position="973"/>
    </location>
</feature>
<dbReference type="RefSeq" id="WP_012409743.1">
    <property type="nucleotide sequence ID" value="NC_010628.1"/>
</dbReference>
<organism evidence="2 3">
    <name type="scientific">Nostoc punctiforme (strain ATCC 29133 / PCC 73102)</name>
    <dbReference type="NCBI Taxonomy" id="63737"/>
    <lineage>
        <taxon>Bacteria</taxon>
        <taxon>Bacillati</taxon>
        <taxon>Cyanobacteriota</taxon>
        <taxon>Cyanophyceae</taxon>
        <taxon>Nostocales</taxon>
        <taxon>Nostocaceae</taxon>
        <taxon>Nostoc</taxon>
    </lineage>
</organism>
<dbReference type="SUPFAM" id="SSF48452">
    <property type="entry name" value="TPR-like"/>
    <property type="match status" value="1"/>
</dbReference>
<dbReference type="EnsemblBacteria" id="ACC81765">
    <property type="protein sequence ID" value="ACC81765"/>
    <property type="gene ID" value="Npun_R3335"/>
</dbReference>
<dbReference type="OrthoDB" id="3206999at2"/>
<reference evidence="2 3" key="2">
    <citation type="journal article" date="2013" name="Plant Physiol.">
        <title>A Nostoc punctiforme Sugar Transporter Necessary to Establish a Cyanobacterium-Plant Symbiosis.</title>
        <authorList>
            <person name="Ekman M."/>
            <person name="Picossi S."/>
            <person name="Campbell E.L."/>
            <person name="Meeks J.C."/>
            <person name="Flores E."/>
        </authorList>
    </citation>
    <scope>NUCLEOTIDE SEQUENCE [LARGE SCALE GENOMIC DNA]</scope>
    <source>
        <strain evidence="3">ATCC 29133 / PCC 73102</strain>
    </source>
</reference>
<protein>
    <recommendedName>
        <fullName evidence="1">CHAT domain-containing protein</fullName>
    </recommendedName>
</protein>
<dbReference type="Proteomes" id="UP000001191">
    <property type="component" value="Chromosome"/>
</dbReference>
<dbReference type="STRING" id="63737.Npun_R3335"/>
<dbReference type="Gene3D" id="1.25.40.10">
    <property type="entry name" value="Tetratricopeptide repeat domain"/>
    <property type="match status" value="1"/>
</dbReference>
<evidence type="ECO:0000259" key="1">
    <source>
        <dbReference type="Pfam" id="PF12770"/>
    </source>
</evidence>
<dbReference type="InterPro" id="IPR024983">
    <property type="entry name" value="CHAT_dom"/>
</dbReference>
<dbReference type="HOGENOM" id="CLU_304002_0_0_3"/>
<evidence type="ECO:0000313" key="2">
    <source>
        <dbReference type="EMBL" id="ACC81765.1"/>
    </source>
</evidence>
<dbReference type="eggNOG" id="COG4995">
    <property type="taxonomic scope" value="Bacteria"/>
</dbReference>
<name>B2IZZ4_NOSP7</name>
<evidence type="ECO:0000313" key="3">
    <source>
        <dbReference type="Proteomes" id="UP000001191"/>
    </source>
</evidence>
<dbReference type="InterPro" id="IPR011990">
    <property type="entry name" value="TPR-like_helical_dom_sf"/>
</dbReference>
<proteinExistence type="predicted"/>